<evidence type="ECO:0000313" key="1">
    <source>
        <dbReference type="EMBL" id="GAC06382.1"/>
    </source>
</evidence>
<gene>
    <name evidence="1" type="ORF">GAGA_3549</name>
</gene>
<sequence length="45" mass="5397">MKARLFLNFLKQKYGSPPAWEQRVLMSKPELSYVLYEGSKYKRSK</sequence>
<proteinExistence type="predicted"/>
<reference evidence="1 2" key="1">
    <citation type="journal article" date="2014" name="Environ. Microbiol.">
        <title>Comparative genomics of the marine bacterial genus Glaciecola reveals the high degree of genomic diversity and genomic characteristic for cold adaptation.</title>
        <authorList>
            <person name="Qin Q.L."/>
            <person name="Xie B.B."/>
            <person name="Yu Y."/>
            <person name="Shu Y.L."/>
            <person name="Rong J.C."/>
            <person name="Zhang Y.J."/>
            <person name="Zhao D.L."/>
            <person name="Chen X.L."/>
            <person name="Zhang X.Y."/>
            <person name="Chen B."/>
            <person name="Zhou B.C."/>
            <person name="Zhang Y.Z."/>
        </authorList>
    </citation>
    <scope>NUCLEOTIDE SEQUENCE [LARGE SCALE GENOMIC DNA]</scope>
    <source>
        <strain evidence="1 2">NO2</strain>
    </source>
</reference>
<organism evidence="1 2">
    <name type="scientific">Paraglaciecola agarilytica NO2</name>
    <dbReference type="NCBI Taxonomy" id="1125747"/>
    <lineage>
        <taxon>Bacteria</taxon>
        <taxon>Pseudomonadati</taxon>
        <taxon>Pseudomonadota</taxon>
        <taxon>Gammaproteobacteria</taxon>
        <taxon>Alteromonadales</taxon>
        <taxon>Alteromonadaceae</taxon>
        <taxon>Paraglaciecola</taxon>
    </lineage>
</organism>
<keyword evidence="2" id="KW-1185">Reference proteome</keyword>
<name>A0ABQ0IAH8_9ALTE</name>
<comment type="caution">
    <text evidence="1">The sequence shown here is derived from an EMBL/GenBank/DDBJ whole genome shotgun (WGS) entry which is preliminary data.</text>
</comment>
<dbReference type="EMBL" id="BAEK01000057">
    <property type="protein sequence ID" value="GAC06382.1"/>
    <property type="molecule type" value="Genomic_DNA"/>
</dbReference>
<dbReference type="Proteomes" id="UP000008372">
    <property type="component" value="Unassembled WGS sequence"/>
</dbReference>
<protein>
    <submittedName>
        <fullName evidence="1">Uncharacterized protein</fullName>
    </submittedName>
</protein>
<accession>A0ABQ0IAH8</accession>
<evidence type="ECO:0000313" key="2">
    <source>
        <dbReference type="Proteomes" id="UP000008372"/>
    </source>
</evidence>